<feature type="region of interest" description="Disordered" evidence="4">
    <location>
        <begin position="417"/>
        <end position="436"/>
    </location>
</feature>
<dbReference type="PIRSF" id="PIRSF000124">
    <property type="entry name" value="UDPglc_GDPman_dh"/>
    <property type="match status" value="1"/>
</dbReference>
<dbReference type="Pfam" id="PF03720">
    <property type="entry name" value="UDPG_MGDP_dh_C"/>
    <property type="match status" value="1"/>
</dbReference>
<dbReference type="EMBL" id="VFMN01000001">
    <property type="protein sequence ID" value="TQJ07280.1"/>
    <property type="molecule type" value="Genomic_DNA"/>
</dbReference>
<dbReference type="GO" id="GO:0000271">
    <property type="term" value="P:polysaccharide biosynthetic process"/>
    <property type="evidence" value="ECO:0007669"/>
    <property type="project" value="InterPro"/>
</dbReference>
<comment type="caution">
    <text evidence="6">The sequence shown here is derived from an EMBL/GenBank/DDBJ whole genome shotgun (WGS) entry which is preliminary data.</text>
</comment>
<gene>
    <name evidence="6" type="ORF">FB458_0338</name>
</gene>
<dbReference type="PANTHER" id="PTHR43491:SF1">
    <property type="entry name" value="UDP-N-ACETYL-D-MANNOSAMINE DEHYDROGENASE"/>
    <property type="match status" value="1"/>
</dbReference>
<dbReference type="PANTHER" id="PTHR43491">
    <property type="entry name" value="UDP-N-ACETYL-D-MANNOSAMINE DEHYDROGENASE"/>
    <property type="match status" value="1"/>
</dbReference>
<dbReference type="InterPro" id="IPR036220">
    <property type="entry name" value="UDP-Glc/GDP-Man_DH_C_sf"/>
</dbReference>
<dbReference type="Proteomes" id="UP000317893">
    <property type="component" value="Unassembled WGS sequence"/>
</dbReference>
<dbReference type="SUPFAM" id="SSF48179">
    <property type="entry name" value="6-phosphogluconate dehydrogenase C-terminal domain-like"/>
    <property type="match status" value="1"/>
</dbReference>
<evidence type="ECO:0000313" key="7">
    <source>
        <dbReference type="Proteomes" id="UP000317893"/>
    </source>
</evidence>
<name>A0A542DW05_9MICO</name>
<dbReference type="SUPFAM" id="SSF51735">
    <property type="entry name" value="NAD(P)-binding Rossmann-fold domains"/>
    <property type="match status" value="1"/>
</dbReference>
<keyword evidence="7" id="KW-1185">Reference proteome</keyword>
<dbReference type="GO" id="GO:0051287">
    <property type="term" value="F:NAD binding"/>
    <property type="evidence" value="ECO:0007669"/>
    <property type="project" value="InterPro"/>
</dbReference>
<dbReference type="AlphaFoldDB" id="A0A542DW05"/>
<dbReference type="Pfam" id="PF00984">
    <property type="entry name" value="UDPG_MGDP_dh"/>
    <property type="match status" value="1"/>
</dbReference>
<evidence type="ECO:0000313" key="6">
    <source>
        <dbReference type="EMBL" id="TQJ07280.1"/>
    </source>
</evidence>
<keyword evidence="2" id="KW-0520">NAD</keyword>
<evidence type="ECO:0000256" key="1">
    <source>
        <dbReference type="ARBA" id="ARBA00023002"/>
    </source>
</evidence>
<dbReference type="InterPro" id="IPR001732">
    <property type="entry name" value="UDP-Glc/GDP-Man_DH_N"/>
</dbReference>
<comment type="similarity">
    <text evidence="3">Belongs to the UDP-glucose/GDP-mannose dehydrogenase family.</text>
</comment>
<dbReference type="OrthoDB" id="5193947at2"/>
<dbReference type="InterPro" id="IPR017476">
    <property type="entry name" value="UDP-Glc/GDP-Man"/>
</dbReference>
<dbReference type="Pfam" id="PF03721">
    <property type="entry name" value="UDPG_MGDP_dh_N"/>
    <property type="match status" value="1"/>
</dbReference>
<evidence type="ECO:0000259" key="5">
    <source>
        <dbReference type="SMART" id="SM00984"/>
    </source>
</evidence>
<dbReference type="GO" id="GO:0016616">
    <property type="term" value="F:oxidoreductase activity, acting on the CH-OH group of donors, NAD or NADP as acceptor"/>
    <property type="evidence" value="ECO:0007669"/>
    <property type="project" value="InterPro"/>
</dbReference>
<protein>
    <submittedName>
        <fullName evidence="6">Nucleotide sugar dehydrogenase</fullName>
    </submittedName>
</protein>
<keyword evidence="1" id="KW-0560">Oxidoreductase</keyword>
<dbReference type="InterPro" id="IPR036291">
    <property type="entry name" value="NAD(P)-bd_dom_sf"/>
</dbReference>
<evidence type="ECO:0000256" key="4">
    <source>
        <dbReference type="SAM" id="MobiDB-lite"/>
    </source>
</evidence>
<evidence type="ECO:0000256" key="2">
    <source>
        <dbReference type="ARBA" id="ARBA00023027"/>
    </source>
</evidence>
<dbReference type="RefSeq" id="WP_141846206.1">
    <property type="nucleotide sequence ID" value="NZ_BAAAPR010000006.1"/>
</dbReference>
<dbReference type="InterPro" id="IPR014026">
    <property type="entry name" value="UDP-Glc/GDP-Man_DH_dimer"/>
</dbReference>
<dbReference type="InterPro" id="IPR014027">
    <property type="entry name" value="UDP-Glc/GDP-Man_DH_C"/>
</dbReference>
<organism evidence="6 7">
    <name type="scientific">Lapillicoccus jejuensis</name>
    <dbReference type="NCBI Taxonomy" id="402171"/>
    <lineage>
        <taxon>Bacteria</taxon>
        <taxon>Bacillati</taxon>
        <taxon>Actinomycetota</taxon>
        <taxon>Actinomycetes</taxon>
        <taxon>Micrococcales</taxon>
        <taxon>Intrasporangiaceae</taxon>
        <taxon>Lapillicoccus</taxon>
    </lineage>
</organism>
<dbReference type="InterPro" id="IPR008927">
    <property type="entry name" value="6-PGluconate_DH-like_C_sf"/>
</dbReference>
<dbReference type="PIRSF" id="PIRSF500136">
    <property type="entry name" value="UDP_ManNAc_DH"/>
    <property type="match status" value="1"/>
</dbReference>
<feature type="domain" description="UDP-glucose/GDP-mannose dehydrogenase C-terminal" evidence="5">
    <location>
        <begin position="319"/>
        <end position="418"/>
    </location>
</feature>
<sequence>MNPTRLVVIGQGYVGLPMALRAAAAGLQVAGLDTDGAVVEALNAGRSHIDDVDDAELARGLAAGYRATQDPAVIADADVVLVCVPTPLSEDGGPDLRPVESAARAIGDHLTADTLVVLESTTYPGTTEEVFAPLVLRDRWELGTQVRIAFSPERIDPGNATYGVQNTPKVVGGLTEACTLAARDFYARFVDSVVTTKGAREAEMAKLLENTFRHVNIALVNEMVRFSRELDIDLWDAIDAAATKPFGYMAFRPGPGVGGHCIPVDPSYLSHRVRAKLGYAFRMVELAEEINTAAPLYVARRVQQALNRRRLAVNGARVLLLGVTYKPDIADLRESPAEPLADQLAAWGADVRFHDPHVPVWRRHRHDPSTARTCEPDLDTALREADIVVLLQPHREYDLARLAELSTVLLDTRGVVRGAGPAGGTDGPDPARVETL</sequence>
<dbReference type="GO" id="GO:0016628">
    <property type="term" value="F:oxidoreductase activity, acting on the CH-CH group of donors, NAD or NADP as acceptor"/>
    <property type="evidence" value="ECO:0007669"/>
    <property type="project" value="InterPro"/>
</dbReference>
<dbReference type="NCBIfam" id="TIGR03026">
    <property type="entry name" value="NDP-sugDHase"/>
    <property type="match status" value="1"/>
</dbReference>
<accession>A0A542DW05</accession>
<proteinExistence type="inferred from homology"/>
<dbReference type="SUPFAM" id="SSF52413">
    <property type="entry name" value="UDP-glucose/GDP-mannose dehydrogenase C-terminal domain"/>
    <property type="match status" value="1"/>
</dbReference>
<dbReference type="Gene3D" id="3.40.50.720">
    <property type="entry name" value="NAD(P)-binding Rossmann-like Domain"/>
    <property type="match status" value="2"/>
</dbReference>
<dbReference type="InterPro" id="IPR028359">
    <property type="entry name" value="UDP_ManNAc/GlcNAc_DH"/>
</dbReference>
<reference evidence="6 7" key="1">
    <citation type="submission" date="2019-06" db="EMBL/GenBank/DDBJ databases">
        <title>Sequencing the genomes of 1000 actinobacteria strains.</title>
        <authorList>
            <person name="Klenk H.-P."/>
        </authorList>
    </citation>
    <scope>NUCLEOTIDE SEQUENCE [LARGE SCALE GENOMIC DNA]</scope>
    <source>
        <strain evidence="6 7">DSM 18607</strain>
    </source>
</reference>
<dbReference type="SMART" id="SM00984">
    <property type="entry name" value="UDPG_MGDP_dh_C"/>
    <property type="match status" value="1"/>
</dbReference>
<evidence type="ECO:0000256" key="3">
    <source>
        <dbReference type="PIRNR" id="PIRNR000124"/>
    </source>
</evidence>